<reference evidence="3 4" key="1">
    <citation type="submission" date="2019-06" db="EMBL/GenBank/DDBJ databases">
        <title>Sequencing the genomes of 1000 actinobacteria strains.</title>
        <authorList>
            <person name="Klenk H.-P."/>
        </authorList>
    </citation>
    <scope>NUCLEOTIDE SEQUENCE [LARGE SCALE GENOMIC DNA]</scope>
    <source>
        <strain evidence="3 4">DSM 44826</strain>
    </source>
</reference>
<dbReference type="Pfam" id="PF05147">
    <property type="entry name" value="LANC_like"/>
    <property type="match status" value="1"/>
</dbReference>
<organism evidence="3 4">
    <name type="scientific">Kitasatospora viridis</name>
    <dbReference type="NCBI Taxonomy" id="281105"/>
    <lineage>
        <taxon>Bacteria</taxon>
        <taxon>Bacillati</taxon>
        <taxon>Actinomycetota</taxon>
        <taxon>Actinomycetes</taxon>
        <taxon>Kitasatosporales</taxon>
        <taxon>Streptomycetaceae</taxon>
        <taxon>Kitasatospora</taxon>
    </lineage>
</organism>
<dbReference type="Gene3D" id="1.50.10.20">
    <property type="match status" value="1"/>
</dbReference>
<evidence type="ECO:0000256" key="1">
    <source>
        <dbReference type="SAM" id="MobiDB-lite"/>
    </source>
</evidence>
<dbReference type="EMBL" id="VIWT01000002">
    <property type="protein sequence ID" value="TWF91400.1"/>
    <property type="molecule type" value="Genomic_DNA"/>
</dbReference>
<accession>A0A561TWB3</accession>
<feature type="region of interest" description="Disordered" evidence="1">
    <location>
        <begin position="617"/>
        <end position="637"/>
    </location>
</feature>
<comment type="caution">
    <text evidence="3">The sequence shown here is derived from an EMBL/GenBank/DDBJ whole genome shotgun (WGS) entry which is preliminary data.</text>
</comment>
<gene>
    <name evidence="3" type="ORF">FHX73_12515</name>
</gene>
<evidence type="ECO:0000313" key="4">
    <source>
        <dbReference type="Proteomes" id="UP000317940"/>
    </source>
</evidence>
<protein>
    <submittedName>
        <fullName evidence="3">Type 2 lantibiotic biosynthesis protein LanM</fullName>
    </submittedName>
</protein>
<feature type="compositionally biased region" description="Basic and acidic residues" evidence="1">
    <location>
        <begin position="1"/>
        <end position="22"/>
    </location>
</feature>
<dbReference type="OrthoDB" id="9148343at2"/>
<dbReference type="SMART" id="SM01260">
    <property type="entry name" value="LANC_like"/>
    <property type="match status" value="1"/>
</dbReference>
<dbReference type="NCBIfam" id="TIGR03897">
    <property type="entry name" value="lanti_2_LanM"/>
    <property type="match status" value="1"/>
</dbReference>
<dbReference type="Proteomes" id="UP000317940">
    <property type="component" value="Unassembled WGS sequence"/>
</dbReference>
<sequence length="1042" mass="112299">MSNERALPRPSRDGDATDDRSGDSQAAPLCDGSRCSRPEDERNIEAFRELVARRWGGRPPFARMPTEELDRRLSLITAEPEAAPGVEIEFEAFREAIRSLRTSGSGAPARWSANADRLAESLRPAAAVIDAAFELVTGMVRRFAGSAADPDLEPDPAGIAESFMASLGQEMEKLSRERFLGIVDGSGNRPGTDHATALGVIENHVARQLAGFDLLLRRLDGDLARLRDLTGRRHLVLSGVELAGDLHENGAVTILEFSGPDGSARVVYKPHGLQLDVALAGLLERLDAALPGTFPRVPITLARGSYGWQIHVSWRESDSAAQVREYYRRMGGLLALSFLLRVNDLHYENVVCDGTVPILVDPECMFGTAFEATSEDPDGQLETPVRTVLQTGLLPNLRRSKDGRPFDISALGAVGPRHRPVSRVFVEANAPVDPADDLTTDLWHLPALAGKTISVAAHPEDLIAGFTSAYDLFVRERETLSAADGPLAAFDECRTRLLLKPTWAYGTVVRRLIRESPRCALHREEILNALWSTRGSAFGPTAEIFRYERLAALHGYVPTFAHLVRGHDLLMADRALTGIFSVTGRDLVRARVLGLSERDKDVQVRLIRASLATLPREGEDVPRTGGNAAGAQPRTDSNLTDDHLTAAAAAIGALLGRSTLRTGNRSWWLSSRPVDPESRSLHQALPGLYDGTAGIALFTGYLHLLTGGAEETSRTAVRAMQDEAELLIGRNTLEDLDRYGALGVYEGLWGSVYAAACLGLGRGDERLLAWSAELCRALTPGIRRTSHWDLINGTSGVALVATRLALALGDDAFARAAEQAFSATEQQLTEVFENETVQAGMAHGLSGPALAFSWGSLLFEGQGYEKACEVVLSAERSQCYWDERGWHDALGGPSDSWQATKTEGWCRGAGGIGLARLAIPATLHDGLFADEIALARSVLEHRPVATGDLGLCHGETGTLEFLLAGAGDAGRAEAIRRRHGAMATEVLTSRRVVQELSTVPNPGLLPGFAGVGYALLRAAFPGRLPNVLTLEVPQAGSNGERS</sequence>
<feature type="domain" description="Lantibiotic biosynthesis protein dehydration" evidence="2">
    <location>
        <begin position="201"/>
        <end position="561"/>
    </location>
</feature>
<dbReference type="Pfam" id="PF13575">
    <property type="entry name" value="DUF4135"/>
    <property type="match status" value="1"/>
</dbReference>
<dbReference type="SUPFAM" id="SSF158745">
    <property type="entry name" value="LanC-like"/>
    <property type="match status" value="1"/>
</dbReference>
<evidence type="ECO:0000313" key="3">
    <source>
        <dbReference type="EMBL" id="TWF91400.1"/>
    </source>
</evidence>
<name>A0A561TWB3_9ACTN</name>
<dbReference type="AlphaFoldDB" id="A0A561TWB3"/>
<dbReference type="RefSeq" id="WP_145908998.1">
    <property type="nucleotide sequence ID" value="NZ_BAAAMZ010000010.1"/>
</dbReference>
<dbReference type="InterPro" id="IPR017146">
    <property type="entry name" value="Lanti_2_LanM"/>
</dbReference>
<dbReference type="PRINTS" id="PR01955">
    <property type="entry name" value="LANCFRANKIA"/>
</dbReference>
<dbReference type="PRINTS" id="PR01950">
    <property type="entry name" value="LANCSUPER"/>
</dbReference>
<proteinExistence type="predicted"/>
<dbReference type="CDD" id="cd04792">
    <property type="entry name" value="LanM-like"/>
    <property type="match status" value="1"/>
</dbReference>
<dbReference type="InterPro" id="IPR025410">
    <property type="entry name" value="Lant_dehyd"/>
</dbReference>
<feature type="region of interest" description="Disordered" evidence="1">
    <location>
        <begin position="1"/>
        <end position="38"/>
    </location>
</feature>
<dbReference type="InterPro" id="IPR007822">
    <property type="entry name" value="LANC-like"/>
</dbReference>
<keyword evidence="4" id="KW-1185">Reference proteome</keyword>
<dbReference type="GO" id="GO:0031179">
    <property type="term" value="P:peptide modification"/>
    <property type="evidence" value="ECO:0007669"/>
    <property type="project" value="InterPro"/>
</dbReference>
<evidence type="ECO:0000259" key="2">
    <source>
        <dbReference type="Pfam" id="PF13575"/>
    </source>
</evidence>